<evidence type="ECO:0000313" key="3">
    <source>
        <dbReference type="Proteomes" id="UP000738349"/>
    </source>
</evidence>
<gene>
    <name evidence="2" type="ORF">EDB81DRAFT_28241</name>
</gene>
<protein>
    <submittedName>
        <fullName evidence="2">Uncharacterized protein</fullName>
    </submittedName>
</protein>
<dbReference type="OrthoDB" id="3558343at2759"/>
<keyword evidence="3" id="KW-1185">Reference proteome</keyword>
<name>A0A9P9JR36_9HYPO</name>
<feature type="region of interest" description="Disordered" evidence="1">
    <location>
        <begin position="1"/>
        <end position="41"/>
    </location>
</feature>
<dbReference type="AlphaFoldDB" id="A0A9P9JR36"/>
<sequence length="102" mass="11817">MSNKITDARIRELETGQTRKEKLTQSIEKQRKGMQEIRDSMSAETWESMCLAAKAVKANRRKESSNLDPEDQLDSYTLASGRVEEVHSYVEKELEPLRELMK</sequence>
<dbReference type="Proteomes" id="UP000738349">
    <property type="component" value="Unassembled WGS sequence"/>
</dbReference>
<proteinExistence type="predicted"/>
<accession>A0A9P9JR36</accession>
<comment type="caution">
    <text evidence="2">The sequence shown here is derived from an EMBL/GenBank/DDBJ whole genome shotgun (WGS) entry which is preliminary data.</text>
</comment>
<dbReference type="EMBL" id="JAGMUV010000001">
    <property type="protein sequence ID" value="KAH7175903.1"/>
    <property type="molecule type" value="Genomic_DNA"/>
</dbReference>
<evidence type="ECO:0000313" key="2">
    <source>
        <dbReference type="EMBL" id="KAH7175903.1"/>
    </source>
</evidence>
<evidence type="ECO:0000256" key="1">
    <source>
        <dbReference type="SAM" id="MobiDB-lite"/>
    </source>
</evidence>
<organism evidence="2 3">
    <name type="scientific">Dactylonectria macrodidyma</name>
    <dbReference type="NCBI Taxonomy" id="307937"/>
    <lineage>
        <taxon>Eukaryota</taxon>
        <taxon>Fungi</taxon>
        <taxon>Dikarya</taxon>
        <taxon>Ascomycota</taxon>
        <taxon>Pezizomycotina</taxon>
        <taxon>Sordariomycetes</taxon>
        <taxon>Hypocreomycetidae</taxon>
        <taxon>Hypocreales</taxon>
        <taxon>Nectriaceae</taxon>
        <taxon>Dactylonectria</taxon>
    </lineage>
</organism>
<reference evidence="2" key="1">
    <citation type="journal article" date="2021" name="Nat. Commun.">
        <title>Genetic determinants of endophytism in the Arabidopsis root mycobiome.</title>
        <authorList>
            <person name="Mesny F."/>
            <person name="Miyauchi S."/>
            <person name="Thiergart T."/>
            <person name="Pickel B."/>
            <person name="Atanasova L."/>
            <person name="Karlsson M."/>
            <person name="Huettel B."/>
            <person name="Barry K.W."/>
            <person name="Haridas S."/>
            <person name="Chen C."/>
            <person name="Bauer D."/>
            <person name="Andreopoulos W."/>
            <person name="Pangilinan J."/>
            <person name="LaButti K."/>
            <person name="Riley R."/>
            <person name="Lipzen A."/>
            <person name="Clum A."/>
            <person name="Drula E."/>
            <person name="Henrissat B."/>
            <person name="Kohler A."/>
            <person name="Grigoriev I.V."/>
            <person name="Martin F.M."/>
            <person name="Hacquard S."/>
        </authorList>
    </citation>
    <scope>NUCLEOTIDE SEQUENCE</scope>
    <source>
        <strain evidence="2">MPI-CAGE-AT-0147</strain>
    </source>
</reference>